<dbReference type="Proteomes" id="UP000014065">
    <property type="component" value="Unassembled WGS sequence"/>
</dbReference>
<protein>
    <submittedName>
        <fullName evidence="2">WD40-like protein</fullName>
    </submittedName>
</protein>
<dbReference type="InterPro" id="IPR011659">
    <property type="entry name" value="WD40"/>
</dbReference>
<accession>S2EBI5</accession>
<dbReference type="PANTHER" id="PTHR36842">
    <property type="entry name" value="PROTEIN TOLB HOMOLOG"/>
    <property type="match status" value="1"/>
</dbReference>
<name>S2EBI5_9ARCH</name>
<evidence type="ECO:0000256" key="1">
    <source>
        <dbReference type="ARBA" id="ARBA00009820"/>
    </source>
</evidence>
<dbReference type="RefSeq" id="WP_010189652.1">
    <property type="nucleotide sequence ID" value="NZ_AHJG01000012.1"/>
</dbReference>
<proteinExistence type="inferred from homology"/>
<dbReference type="AlphaFoldDB" id="S2EBI5"/>
<dbReference type="SUPFAM" id="SSF69304">
    <property type="entry name" value="Tricorn protease N-terminal domain"/>
    <property type="match status" value="1"/>
</dbReference>
<dbReference type="OrthoDB" id="25019at2157"/>
<dbReference type="EMBL" id="AHJG01000012">
    <property type="protein sequence ID" value="EPA06711.1"/>
    <property type="molecule type" value="Genomic_DNA"/>
</dbReference>
<comment type="caution">
    <text evidence="2">The sequence shown here is derived from an EMBL/GenBank/DDBJ whole genome shotgun (WGS) entry which is preliminary data.</text>
</comment>
<dbReference type="InterPro" id="IPR011042">
    <property type="entry name" value="6-blade_b-propeller_TolB-like"/>
</dbReference>
<sequence length="198" mass="21597">SPNWSPDGTKIVFSSSGDIYSINADGTNLANLSSDQAYDQSSPSWSPDGTKIAYTHQGYTGTDNGIYTMNPDGSGKIRLSNDIYIWASPSWSADGTKIVFQYFNWDTFENGISIMNADGSGRVQLLSGNARGPVFSTDGTKIIFAVDDGNWNPVPGYQTFNIHIMNVDGTGDTRLTNGVYDEFNPHMRQLPVVIHPNP</sequence>
<dbReference type="Gene3D" id="2.120.10.30">
    <property type="entry name" value="TolB, C-terminal domain"/>
    <property type="match status" value="2"/>
</dbReference>
<reference evidence="2 3" key="1">
    <citation type="journal article" date="2012" name="J. Bacteriol.">
        <title>Genome Sequence of "Candidatus Nitrosoarchaeum limnia" BG20, a Low-Salinity Ammonia-Oxidizing Archaeon from the San Francisco Bay Estuary.</title>
        <authorList>
            <person name="Mosier A.C."/>
            <person name="Allen E.E."/>
            <person name="Kim M."/>
            <person name="Ferriera S."/>
            <person name="Francis C.A."/>
        </authorList>
    </citation>
    <scope>NUCLEOTIDE SEQUENCE [LARGE SCALE GENOMIC DNA]</scope>
    <source>
        <strain evidence="2 3">BG20</strain>
    </source>
</reference>
<feature type="non-terminal residue" evidence="2">
    <location>
        <position position="198"/>
    </location>
</feature>
<feature type="non-terminal residue" evidence="2">
    <location>
        <position position="1"/>
    </location>
</feature>
<dbReference type="Pfam" id="PF07676">
    <property type="entry name" value="PD40"/>
    <property type="match status" value="4"/>
</dbReference>
<keyword evidence="3" id="KW-1185">Reference proteome</keyword>
<evidence type="ECO:0000313" key="2">
    <source>
        <dbReference type="EMBL" id="EPA06711.1"/>
    </source>
</evidence>
<dbReference type="PANTHER" id="PTHR36842:SF1">
    <property type="entry name" value="PROTEIN TOLB"/>
    <property type="match status" value="1"/>
</dbReference>
<comment type="similarity">
    <text evidence="1">Belongs to the TolB family.</text>
</comment>
<organism evidence="2 3">
    <name type="scientific">Candidatus Nitrosarchaeum limnium BG20</name>
    <dbReference type="NCBI Taxonomy" id="859192"/>
    <lineage>
        <taxon>Archaea</taxon>
        <taxon>Nitrososphaerota</taxon>
        <taxon>Nitrososphaeria</taxon>
        <taxon>Nitrosopumilales</taxon>
        <taxon>Nitrosopumilaceae</taxon>
        <taxon>Nitrosarchaeum</taxon>
    </lineage>
</organism>
<gene>
    <name evidence="2" type="ORF">BG20_I2649</name>
</gene>
<evidence type="ECO:0000313" key="3">
    <source>
        <dbReference type="Proteomes" id="UP000014065"/>
    </source>
</evidence>